<evidence type="ECO:0000259" key="4">
    <source>
        <dbReference type="PROSITE" id="PS52004"/>
    </source>
</evidence>
<keyword evidence="6" id="KW-1185">Reference proteome</keyword>
<dbReference type="PANTHER" id="PTHR11712">
    <property type="entry name" value="POLYKETIDE SYNTHASE-RELATED"/>
    <property type="match status" value="1"/>
</dbReference>
<proteinExistence type="inferred from homology"/>
<evidence type="ECO:0000256" key="3">
    <source>
        <dbReference type="RuleBase" id="RU003694"/>
    </source>
</evidence>
<evidence type="ECO:0000313" key="5">
    <source>
        <dbReference type="EMBL" id="UPL50323.1"/>
    </source>
</evidence>
<feature type="domain" description="Ketosynthase family 3 (KS3)" evidence="4">
    <location>
        <begin position="50"/>
        <end position="400"/>
    </location>
</feature>
<reference evidence="5 6" key="1">
    <citation type="submission" date="2022-04" db="EMBL/GenBank/DDBJ databases">
        <title>Hymenobacter sp. isolated from the air.</title>
        <authorList>
            <person name="Won M."/>
            <person name="Lee C.-M."/>
            <person name="Woen H.-Y."/>
            <person name="Kwon S.-W."/>
        </authorList>
    </citation>
    <scope>NUCLEOTIDE SEQUENCE [LARGE SCALE GENOMIC DNA]</scope>
    <source>
        <strain evidence="6">5516 S-25</strain>
    </source>
</reference>
<dbReference type="Gene3D" id="3.40.47.10">
    <property type="match status" value="1"/>
</dbReference>
<protein>
    <submittedName>
        <fullName evidence="5">Beta-ketoacyl-ACP reductase</fullName>
    </submittedName>
</protein>
<dbReference type="PROSITE" id="PS52004">
    <property type="entry name" value="KS3_2"/>
    <property type="match status" value="1"/>
</dbReference>
<name>A0ABY4JBZ0_9BACT</name>
<dbReference type="InterPro" id="IPR020841">
    <property type="entry name" value="PKS_Beta-ketoAc_synthase_dom"/>
</dbReference>
<dbReference type="Proteomes" id="UP000829647">
    <property type="component" value="Chromosome"/>
</dbReference>
<dbReference type="EMBL" id="CP095848">
    <property type="protein sequence ID" value="UPL50323.1"/>
    <property type="molecule type" value="Genomic_DNA"/>
</dbReference>
<gene>
    <name evidence="5" type="ORF">MWH26_05290</name>
</gene>
<dbReference type="InterPro" id="IPR014031">
    <property type="entry name" value="Ketoacyl_synth_C"/>
</dbReference>
<dbReference type="Pfam" id="PF02801">
    <property type="entry name" value="Ketoacyl-synt_C"/>
    <property type="match status" value="1"/>
</dbReference>
<evidence type="ECO:0000256" key="2">
    <source>
        <dbReference type="ARBA" id="ARBA00022679"/>
    </source>
</evidence>
<dbReference type="SUPFAM" id="SSF53901">
    <property type="entry name" value="Thiolase-like"/>
    <property type="match status" value="1"/>
</dbReference>
<dbReference type="InterPro" id="IPR000794">
    <property type="entry name" value="Beta-ketoacyl_synthase"/>
</dbReference>
<dbReference type="RefSeq" id="WP_247976360.1">
    <property type="nucleotide sequence ID" value="NZ_CP095848.1"/>
</dbReference>
<accession>A0ABY4JBZ0</accession>
<comment type="similarity">
    <text evidence="1 3">Belongs to the thiolase-like superfamily. Beta-ketoacyl-ACP synthases family.</text>
</comment>
<dbReference type="Pfam" id="PF00109">
    <property type="entry name" value="ketoacyl-synt"/>
    <property type="match status" value="1"/>
</dbReference>
<evidence type="ECO:0000313" key="6">
    <source>
        <dbReference type="Proteomes" id="UP000829647"/>
    </source>
</evidence>
<dbReference type="PANTHER" id="PTHR11712:SF347">
    <property type="entry name" value="BETA KETOACYL-ACYL CARRIER PROTEIN SYNTHASE"/>
    <property type="match status" value="1"/>
</dbReference>
<keyword evidence="2 3" id="KW-0808">Transferase</keyword>
<evidence type="ECO:0000256" key="1">
    <source>
        <dbReference type="ARBA" id="ARBA00008467"/>
    </source>
</evidence>
<dbReference type="InterPro" id="IPR014030">
    <property type="entry name" value="Ketoacyl_synth_N"/>
</dbReference>
<organism evidence="5 6">
    <name type="scientific">Hymenobacter sublimis</name>
    <dbReference type="NCBI Taxonomy" id="2933777"/>
    <lineage>
        <taxon>Bacteria</taxon>
        <taxon>Pseudomonadati</taxon>
        <taxon>Bacteroidota</taxon>
        <taxon>Cytophagia</taxon>
        <taxon>Cytophagales</taxon>
        <taxon>Hymenobacteraceae</taxon>
        <taxon>Hymenobacter</taxon>
    </lineage>
</organism>
<dbReference type="InterPro" id="IPR016039">
    <property type="entry name" value="Thiolase-like"/>
</dbReference>
<dbReference type="SMART" id="SM00825">
    <property type="entry name" value="PKS_KS"/>
    <property type="match status" value="1"/>
</dbReference>
<sequence length="405" mass="41464">MTEFVAEDLILIRGRGRVSALGLVPAPAAAPTSPFSAHTAGLPVAALPTAAEAAVTQLRRQVPAYRQLDRTVLLGLLAARQATAAAGWHSGSAAALHHPLAVSMGSSRGATQRLEEFHAEFLAEGSVSAAASPLTTLGNVASWVAFDAGSTDGATLSHSSTCSSAFQALGNAMAWLRAGMATRFLAGGTEAPLTGFTLAQMRAIGIYSPYAAAQWPCRPGAGRPSTFVLGEGAAVFALEKVSRARAAAEPTTEPLFVLENVGFGFEAIGSKTGLSPDGQHFQQAIRQALAQARVSSADIDAVVLHSPGTPAGDAAERAALRAVFGELLPPLLSNKWLIGHTLGASAALSLDFALHVLATQQWPAPPFATDLAAAVAHPIRRILVNAAGFGGNAASALVSRLEVPA</sequence>